<sequence>MHIFITGATGFIGRVVSELAIQQGHTVHGLSRSPQGDEILTSIGAIPIRGDLATHNILREQSAKADAVFHLAFDHDFGKSYDQIIKLDTEAVDALAAPLVGTSKPLIAASGILTVRPDQGDCVVNESAPYTKNTRVRRHVCEENALSWAERGVRVNVVRLPPYVYGRANETGFAARMVRMAVDNGVSGYIASVKDRCVTSVYVDDAAALFLLLASDKTVKAGEIFHGTADWDTTYGMLAKAIGRAVGVPVRQFEREEAEERWGAFLSSFFGLIIRASNGKAVEKLGWKPSGPSLVEELETGSYRQVAERFKQMKN</sequence>
<comment type="caution">
    <text evidence="2">The sequence shown here is derived from an EMBL/GenBank/DDBJ whole genome shotgun (WGS) entry which is preliminary data.</text>
</comment>
<organism evidence="2 3">
    <name type="scientific">Aspergillus fumigatus</name>
    <name type="common">Neosartorya fumigata</name>
    <dbReference type="NCBI Taxonomy" id="746128"/>
    <lineage>
        <taxon>Eukaryota</taxon>
        <taxon>Fungi</taxon>
        <taxon>Dikarya</taxon>
        <taxon>Ascomycota</taxon>
        <taxon>Pezizomycotina</taxon>
        <taxon>Eurotiomycetes</taxon>
        <taxon>Eurotiomycetidae</taxon>
        <taxon>Eurotiales</taxon>
        <taxon>Aspergillaceae</taxon>
        <taxon>Aspergillus</taxon>
        <taxon>Aspergillus subgen. Fumigati</taxon>
    </lineage>
</organism>
<dbReference type="Pfam" id="PF01370">
    <property type="entry name" value="Epimerase"/>
    <property type="match status" value="1"/>
</dbReference>
<dbReference type="GO" id="GO:0005737">
    <property type="term" value="C:cytoplasm"/>
    <property type="evidence" value="ECO:0007669"/>
    <property type="project" value="TreeGrafter"/>
</dbReference>
<name>A0A229XEJ5_ASPFM</name>
<dbReference type="InterPro" id="IPR051783">
    <property type="entry name" value="NAD(P)-dependent_oxidoreduct"/>
</dbReference>
<proteinExistence type="predicted"/>
<dbReference type="Proteomes" id="UP000813423">
    <property type="component" value="Unassembled WGS sequence"/>
</dbReference>
<dbReference type="InterPro" id="IPR036291">
    <property type="entry name" value="NAD(P)-bd_dom_sf"/>
</dbReference>
<evidence type="ECO:0000313" key="3">
    <source>
        <dbReference type="Proteomes" id="UP000813423"/>
    </source>
</evidence>
<dbReference type="SUPFAM" id="SSF51735">
    <property type="entry name" value="NAD(P)-binding Rossmann-fold domains"/>
    <property type="match status" value="1"/>
</dbReference>
<dbReference type="AlphaFoldDB" id="A0A229XEJ5"/>
<dbReference type="GO" id="GO:0004029">
    <property type="term" value="F:aldehyde dehydrogenase (NAD+) activity"/>
    <property type="evidence" value="ECO:0007669"/>
    <property type="project" value="TreeGrafter"/>
</dbReference>
<dbReference type="OMA" id="DPMAGNY"/>
<evidence type="ECO:0000313" key="2">
    <source>
        <dbReference type="EMBL" id="KAH1893804.1"/>
    </source>
</evidence>
<evidence type="ECO:0000259" key="1">
    <source>
        <dbReference type="Pfam" id="PF01370"/>
    </source>
</evidence>
<dbReference type="InterPro" id="IPR001509">
    <property type="entry name" value="Epimerase_deHydtase"/>
</dbReference>
<reference evidence="2" key="1">
    <citation type="submission" date="2021-08" db="EMBL/GenBank/DDBJ databases">
        <title>Global Aspergillus fumigatus from environmental and clinical sources.</title>
        <authorList>
            <person name="Barber A."/>
            <person name="Sae-Ong T."/>
        </authorList>
    </citation>
    <scope>NUCLEOTIDE SEQUENCE</scope>
    <source>
        <strain evidence="2">NRZ-2016-071</strain>
    </source>
</reference>
<feature type="domain" description="NAD-dependent epimerase/dehydratase" evidence="1">
    <location>
        <begin position="3"/>
        <end position="225"/>
    </location>
</feature>
<gene>
    <name evidence="2" type="ORF">KXV57_002740</name>
</gene>
<dbReference type="EMBL" id="JAIBSC010000171">
    <property type="protein sequence ID" value="KAH1893804.1"/>
    <property type="molecule type" value="Genomic_DNA"/>
</dbReference>
<dbReference type="CDD" id="cd05262">
    <property type="entry name" value="SDR_a7"/>
    <property type="match status" value="1"/>
</dbReference>
<dbReference type="PANTHER" id="PTHR48079">
    <property type="entry name" value="PROTEIN YEEZ"/>
    <property type="match status" value="1"/>
</dbReference>
<dbReference type="PANTHER" id="PTHR48079:SF5">
    <property type="entry name" value="DEPENDENT EPIMERASE_DEHYDRATASE, PUTATIVE (AFU_ORTHOLOGUE AFUA_7G00180)-RELATED"/>
    <property type="match status" value="1"/>
</dbReference>
<dbReference type="FunFam" id="3.40.50.720:FF:000925">
    <property type="entry name" value="Putative NAD dependent epimerase/dehydratase"/>
    <property type="match status" value="1"/>
</dbReference>
<protein>
    <recommendedName>
        <fullName evidence="1">NAD-dependent epimerase/dehydratase domain-containing protein</fullName>
    </recommendedName>
</protein>
<accession>A0A229XEJ5</accession>
<dbReference type="Gene3D" id="3.40.50.720">
    <property type="entry name" value="NAD(P)-binding Rossmann-like Domain"/>
    <property type="match status" value="1"/>
</dbReference>